<keyword evidence="1" id="KW-0732">Signal</keyword>
<dbReference type="AlphaFoldDB" id="A0AAW7XAP2"/>
<name>A0AAW7XAP2_9GAMM</name>
<dbReference type="RefSeq" id="WP_011468920.1">
    <property type="nucleotide sequence ID" value="NZ_JAHKPP010000034.1"/>
</dbReference>
<protein>
    <submittedName>
        <fullName evidence="2">PepSY domain-containing protein</fullName>
    </submittedName>
</protein>
<dbReference type="SUPFAM" id="SSF160574">
    <property type="entry name" value="BT0923-like"/>
    <property type="match status" value="1"/>
</dbReference>
<reference evidence="2" key="1">
    <citation type="submission" date="2023-07" db="EMBL/GenBank/DDBJ databases">
        <title>Genome content predicts the carbon catabolic preferences of heterotrophic bacteria.</title>
        <authorList>
            <person name="Gralka M."/>
        </authorList>
    </citation>
    <scope>NUCLEOTIDE SEQUENCE</scope>
    <source>
        <strain evidence="2">I3M17_2</strain>
    </source>
</reference>
<proteinExistence type="predicted"/>
<dbReference type="EMBL" id="JAUOPB010000015">
    <property type="protein sequence ID" value="MDO6424494.1"/>
    <property type="molecule type" value="Genomic_DNA"/>
</dbReference>
<evidence type="ECO:0000313" key="3">
    <source>
        <dbReference type="Proteomes" id="UP001169760"/>
    </source>
</evidence>
<organism evidence="2 3">
    <name type="scientific">Saccharophagus degradans</name>
    <dbReference type="NCBI Taxonomy" id="86304"/>
    <lineage>
        <taxon>Bacteria</taxon>
        <taxon>Pseudomonadati</taxon>
        <taxon>Pseudomonadota</taxon>
        <taxon>Gammaproteobacteria</taxon>
        <taxon>Cellvibrionales</taxon>
        <taxon>Cellvibrionaceae</taxon>
        <taxon>Saccharophagus</taxon>
    </lineage>
</organism>
<accession>A0AAW7XAP2</accession>
<dbReference type="GeneID" id="98614104"/>
<dbReference type="Proteomes" id="UP001169760">
    <property type="component" value="Unassembled WGS sequence"/>
</dbReference>
<feature type="signal peptide" evidence="1">
    <location>
        <begin position="1"/>
        <end position="20"/>
    </location>
</feature>
<sequence>MRIFPLLILALGLVSVAVVAGETDMLEQHKKVLLEEFPGAKILEIEREKEDGQWVWEYELEFEGEAYELVLTEAGEVLRKELD</sequence>
<feature type="chain" id="PRO_5043644976" evidence="1">
    <location>
        <begin position="21"/>
        <end position="83"/>
    </location>
</feature>
<evidence type="ECO:0000313" key="2">
    <source>
        <dbReference type="EMBL" id="MDO6424494.1"/>
    </source>
</evidence>
<dbReference type="Gene3D" id="3.10.450.40">
    <property type="match status" value="1"/>
</dbReference>
<evidence type="ECO:0000256" key="1">
    <source>
        <dbReference type="SAM" id="SignalP"/>
    </source>
</evidence>
<comment type="caution">
    <text evidence="2">The sequence shown here is derived from an EMBL/GenBank/DDBJ whole genome shotgun (WGS) entry which is preliminary data.</text>
</comment>
<gene>
    <name evidence="2" type="ORF">Q4521_18550</name>
</gene>